<reference evidence="1 2" key="1">
    <citation type="journal article" date="2012" name="J. Bacteriol.">
        <title>Genome sequence of "Candidatus Nitrosopumilus salaria" BD31, an ammonia-oxidizing archaeon from the San Francisco Bay estuary.</title>
        <authorList>
            <person name="Mosier A.C."/>
            <person name="Allen E.E."/>
            <person name="Kim M."/>
            <person name="Ferriera S."/>
            <person name="Francis C.A."/>
        </authorList>
    </citation>
    <scope>NUCLEOTIDE SEQUENCE [LARGE SCALE GENOMIC DNA]</scope>
    <source>
        <strain evidence="1 2">BD31</strain>
    </source>
</reference>
<evidence type="ECO:0000313" key="1">
    <source>
        <dbReference type="EMBL" id="EIJ65023.1"/>
    </source>
</evidence>
<proteinExistence type="predicted"/>
<accession>I3CZY0</accession>
<dbReference type="RefSeq" id="WP_008301620.1">
    <property type="nucleotide sequence ID" value="NZ_AEXL02000161.1"/>
</dbReference>
<sequence>MHSLEGYTPGPYRMEFRKEYLEKLLKGQLKVQKLKNDPDMELISEEEIHKIQQIWRQEQGDWKNSAYEIYQRITGKNLQLRKNEMGHFEQTEQEILEKTCSSHNVPFRLVSNLLSLELEAQGANRHSKIHSKIKSELSKEWRNVDDDDEFKKILDDLNEKKELQSKIKITSSGSIENSE</sequence>
<dbReference type="AlphaFoldDB" id="I3CZY0"/>
<name>I3CZY0_9ARCH</name>
<dbReference type="Pfam" id="PF20306">
    <property type="entry name" value="Sp-DndD"/>
    <property type="match status" value="1"/>
</dbReference>
<gene>
    <name evidence="1" type="ORF">BD31_I0797</name>
</gene>
<comment type="caution">
    <text evidence="1">The sequence shown here is derived from an EMBL/GenBank/DDBJ whole genome shotgun (WGS) entry which is preliminary data.</text>
</comment>
<dbReference type="PATRIC" id="fig|859350.6.peg.1933"/>
<keyword evidence="2" id="KW-1185">Reference proteome</keyword>
<dbReference type="InterPro" id="IPR046882">
    <property type="entry name" value="Sp-DndD"/>
</dbReference>
<dbReference type="Proteomes" id="UP000003423">
    <property type="component" value="Unassembled WGS sequence"/>
</dbReference>
<dbReference type="EMBL" id="AEXL02000161">
    <property type="protein sequence ID" value="EIJ65023.1"/>
    <property type="molecule type" value="Genomic_DNA"/>
</dbReference>
<organism evidence="1 2">
    <name type="scientific">Candidatus Nitrosopumilus salarius BD31</name>
    <dbReference type="NCBI Taxonomy" id="859350"/>
    <lineage>
        <taxon>Archaea</taxon>
        <taxon>Nitrososphaerota</taxon>
        <taxon>Nitrososphaeria</taxon>
        <taxon>Nitrosopumilales</taxon>
        <taxon>Nitrosopumilaceae</taxon>
        <taxon>Nitrosopumilus</taxon>
    </lineage>
</organism>
<protein>
    <submittedName>
        <fullName evidence="1">Uncharacterized protein</fullName>
    </submittedName>
</protein>
<evidence type="ECO:0000313" key="2">
    <source>
        <dbReference type="Proteomes" id="UP000003423"/>
    </source>
</evidence>